<feature type="chain" id="PRO_5036919734" evidence="1">
    <location>
        <begin position="16"/>
        <end position="189"/>
    </location>
</feature>
<keyword evidence="2" id="KW-1185">Reference proteome</keyword>
<protein>
    <submittedName>
        <fullName evidence="3">Uncharacterized protein</fullName>
    </submittedName>
</protein>
<name>A0A914PQ03_9BILA</name>
<dbReference type="AlphaFoldDB" id="A0A914PQ03"/>
<feature type="signal peptide" evidence="1">
    <location>
        <begin position="1"/>
        <end position="15"/>
    </location>
</feature>
<proteinExistence type="predicted"/>
<sequence>MRILFLLNFALLVYAKKYDCFSNNLTVYEWAENQAIVKNESNDENLNTNDAIKAEMTPFFKLMKFKKMKPRFLNEYVVKITSINGQSLFCIIDVLNNFDTIKIIKSLKNVPSDNRIFEFIYWKTKCKKPSTPCPLKWRAGVEWYLIYFDDGDIGLRRGSEFDEQQYYLIAEMTAETHFVSTHECKIEIE</sequence>
<evidence type="ECO:0000313" key="2">
    <source>
        <dbReference type="Proteomes" id="UP000887578"/>
    </source>
</evidence>
<evidence type="ECO:0000313" key="3">
    <source>
        <dbReference type="WBParaSite" id="PDA_v2.g20646.t1"/>
    </source>
</evidence>
<dbReference type="WBParaSite" id="PDA_v2.g20646.t1">
    <property type="protein sequence ID" value="PDA_v2.g20646.t1"/>
    <property type="gene ID" value="PDA_v2.g20646"/>
</dbReference>
<evidence type="ECO:0000256" key="1">
    <source>
        <dbReference type="SAM" id="SignalP"/>
    </source>
</evidence>
<keyword evidence="1" id="KW-0732">Signal</keyword>
<dbReference type="Proteomes" id="UP000887578">
    <property type="component" value="Unplaced"/>
</dbReference>
<reference evidence="3" key="1">
    <citation type="submission" date="2022-11" db="UniProtKB">
        <authorList>
            <consortium name="WormBaseParasite"/>
        </authorList>
    </citation>
    <scope>IDENTIFICATION</scope>
</reference>
<accession>A0A914PQ03</accession>
<organism evidence="2 3">
    <name type="scientific">Panagrolaimus davidi</name>
    <dbReference type="NCBI Taxonomy" id="227884"/>
    <lineage>
        <taxon>Eukaryota</taxon>
        <taxon>Metazoa</taxon>
        <taxon>Ecdysozoa</taxon>
        <taxon>Nematoda</taxon>
        <taxon>Chromadorea</taxon>
        <taxon>Rhabditida</taxon>
        <taxon>Tylenchina</taxon>
        <taxon>Panagrolaimomorpha</taxon>
        <taxon>Panagrolaimoidea</taxon>
        <taxon>Panagrolaimidae</taxon>
        <taxon>Panagrolaimus</taxon>
    </lineage>
</organism>